<evidence type="ECO:0000256" key="5">
    <source>
        <dbReference type="SAM" id="MobiDB-lite"/>
    </source>
</evidence>
<name>A0A060SBA5_PYCCI</name>
<keyword evidence="3 6" id="KW-1133">Transmembrane helix</keyword>
<feature type="transmembrane region" description="Helical" evidence="6">
    <location>
        <begin position="91"/>
        <end position="109"/>
    </location>
</feature>
<comment type="caution">
    <text evidence="7">The sequence shown here is derived from an EMBL/GenBank/DDBJ whole genome shotgun (WGS) entry which is preliminary data.</text>
</comment>
<organism evidence="7 8">
    <name type="scientific">Pycnoporus cinnabarinus</name>
    <name type="common">Cinnabar-red polypore</name>
    <name type="synonym">Trametes cinnabarina</name>
    <dbReference type="NCBI Taxonomy" id="5643"/>
    <lineage>
        <taxon>Eukaryota</taxon>
        <taxon>Fungi</taxon>
        <taxon>Dikarya</taxon>
        <taxon>Basidiomycota</taxon>
        <taxon>Agaricomycotina</taxon>
        <taxon>Agaricomycetes</taxon>
        <taxon>Polyporales</taxon>
        <taxon>Polyporaceae</taxon>
        <taxon>Trametes</taxon>
    </lineage>
</organism>
<dbReference type="EMBL" id="CCBP010000049">
    <property type="protein sequence ID" value="CDO69569.1"/>
    <property type="molecule type" value="Genomic_DNA"/>
</dbReference>
<dbReference type="STRING" id="5643.A0A060SBA5"/>
<feature type="compositionally biased region" description="Polar residues" evidence="5">
    <location>
        <begin position="1"/>
        <end position="17"/>
    </location>
</feature>
<protein>
    <recommendedName>
        <fullName evidence="9">Orm1 type endoplasmic reticulum protein</fullName>
    </recommendedName>
</protein>
<dbReference type="OrthoDB" id="1932233at2759"/>
<evidence type="ECO:0000256" key="3">
    <source>
        <dbReference type="ARBA" id="ARBA00022989"/>
    </source>
</evidence>
<sequence length="242" mass="27149">MATARTSSTLSPQSGSPGLSVRVGRERSSSIVKVEKIGEESQEETLDQSMYDNVNAEWVNRKGAWLMHPVLIFAGKVVIDTIPGMRQEISWTLVNLLYLGLSYLMFHYVTGIPFHSDLHGGVYDNLTLWEQIDEGAQYTPAKKWFGKLTIHCLFNAFSFLASTHYTHYDPWLFAVNLSALIFVLIPKLPAFHRYRVRFMVEDDPSGVATPMTPTFPHSGTATPAREDVSVPPITVTDVESRL</sequence>
<dbReference type="Pfam" id="PF04061">
    <property type="entry name" value="ORMDL"/>
    <property type="match status" value="1"/>
</dbReference>
<reference evidence="7" key="1">
    <citation type="submission" date="2014-01" db="EMBL/GenBank/DDBJ databases">
        <title>The genome of the white-rot fungus Pycnoporus cinnabarinus: a basidiomycete model with a versatile arsenal for lignocellulosic biomass breakdown.</title>
        <authorList>
            <person name="Levasseur A."/>
            <person name="Lomascolo A."/>
            <person name="Ruiz-Duenas F.J."/>
            <person name="Uzan E."/>
            <person name="Piumi F."/>
            <person name="Kues U."/>
            <person name="Ram A.F.J."/>
            <person name="Murat C."/>
            <person name="Haon M."/>
            <person name="Benoit I."/>
            <person name="Arfi Y."/>
            <person name="Chevret D."/>
            <person name="Drula E."/>
            <person name="Kwon M.J."/>
            <person name="Gouret P."/>
            <person name="Lesage-Meessen L."/>
            <person name="Lombard V."/>
            <person name="Mariette J."/>
            <person name="Noirot C."/>
            <person name="Park J."/>
            <person name="Patyshakuliyeva A."/>
            <person name="Wieneger R.A.B."/>
            <person name="Wosten H.A.B."/>
            <person name="Martin F."/>
            <person name="Coutinho P.M."/>
            <person name="de Vries R."/>
            <person name="Martinez A.T."/>
            <person name="Klopp C."/>
            <person name="Pontarotti P."/>
            <person name="Henrissat B."/>
            <person name="Record E."/>
        </authorList>
    </citation>
    <scope>NUCLEOTIDE SEQUENCE [LARGE SCALE GENOMIC DNA]</scope>
    <source>
        <strain evidence="7">BRFM137</strain>
    </source>
</reference>
<dbReference type="PANTHER" id="PTHR12665">
    <property type="entry name" value="ORMDL PROTEINS"/>
    <property type="match status" value="1"/>
</dbReference>
<dbReference type="HOGENOM" id="CLU_072117_1_1_1"/>
<keyword evidence="4 6" id="KW-0472">Membrane</keyword>
<evidence type="ECO:0000256" key="6">
    <source>
        <dbReference type="SAM" id="Phobius"/>
    </source>
</evidence>
<dbReference type="Proteomes" id="UP000029665">
    <property type="component" value="Unassembled WGS sequence"/>
</dbReference>
<keyword evidence="8" id="KW-1185">Reference proteome</keyword>
<dbReference type="GO" id="GO:0005789">
    <property type="term" value="C:endoplasmic reticulum membrane"/>
    <property type="evidence" value="ECO:0007669"/>
    <property type="project" value="InterPro"/>
</dbReference>
<evidence type="ECO:0000256" key="1">
    <source>
        <dbReference type="ARBA" id="ARBA00004141"/>
    </source>
</evidence>
<feature type="region of interest" description="Disordered" evidence="5">
    <location>
        <begin position="1"/>
        <end position="27"/>
    </location>
</feature>
<evidence type="ECO:0000256" key="2">
    <source>
        <dbReference type="ARBA" id="ARBA00022692"/>
    </source>
</evidence>
<dbReference type="OMA" id="MTQQISW"/>
<evidence type="ECO:0008006" key="9">
    <source>
        <dbReference type="Google" id="ProtNLM"/>
    </source>
</evidence>
<proteinExistence type="predicted"/>
<feature type="transmembrane region" description="Helical" evidence="6">
    <location>
        <begin position="171"/>
        <end position="190"/>
    </location>
</feature>
<evidence type="ECO:0000313" key="7">
    <source>
        <dbReference type="EMBL" id="CDO69569.1"/>
    </source>
</evidence>
<dbReference type="InterPro" id="IPR007203">
    <property type="entry name" value="ORMDL"/>
</dbReference>
<accession>A0A060SBA5</accession>
<evidence type="ECO:0000313" key="8">
    <source>
        <dbReference type="Proteomes" id="UP000029665"/>
    </source>
</evidence>
<gene>
    <name evidence="7" type="ORF">BN946_scf184759.g9</name>
</gene>
<comment type="subcellular location">
    <subcellularLocation>
        <location evidence="1">Membrane</location>
        <topology evidence="1">Multi-pass membrane protein</topology>
    </subcellularLocation>
</comment>
<evidence type="ECO:0000256" key="4">
    <source>
        <dbReference type="ARBA" id="ARBA00023136"/>
    </source>
</evidence>
<dbReference type="AlphaFoldDB" id="A0A060SBA5"/>
<keyword evidence="2 6" id="KW-0812">Transmembrane</keyword>